<name>A0ABR4B4V1_9LECA</name>
<evidence type="ECO:0000313" key="2">
    <source>
        <dbReference type="EMBL" id="KAL2050828.1"/>
    </source>
</evidence>
<reference evidence="2 3" key="1">
    <citation type="submission" date="2024-09" db="EMBL/GenBank/DDBJ databases">
        <title>Rethinking Asexuality: The Enigmatic Case of Functional Sexual Genes in Lepraria (Stereocaulaceae).</title>
        <authorList>
            <person name="Doellman M."/>
            <person name="Sun Y."/>
            <person name="Barcenas-Pena A."/>
            <person name="Lumbsch H.T."/>
            <person name="Grewe F."/>
        </authorList>
    </citation>
    <scope>NUCLEOTIDE SEQUENCE [LARGE SCALE GENOMIC DNA]</scope>
    <source>
        <strain evidence="2 3">Grewe 0041</strain>
    </source>
</reference>
<gene>
    <name evidence="2" type="ORF">ABVK25_008889</name>
</gene>
<feature type="compositionally biased region" description="Polar residues" evidence="1">
    <location>
        <begin position="79"/>
        <end position="91"/>
    </location>
</feature>
<evidence type="ECO:0000313" key="3">
    <source>
        <dbReference type="Proteomes" id="UP001590951"/>
    </source>
</evidence>
<feature type="region of interest" description="Disordered" evidence="1">
    <location>
        <begin position="36"/>
        <end position="98"/>
    </location>
</feature>
<feature type="compositionally biased region" description="Polar residues" evidence="1">
    <location>
        <begin position="36"/>
        <end position="54"/>
    </location>
</feature>
<comment type="caution">
    <text evidence="2">The sequence shown here is derived from an EMBL/GenBank/DDBJ whole genome shotgun (WGS) entry which is preliminary data.</text>
</comment>
<dbReference type="EMBL" id="JBHFEH010000042">
    <property type="protein sequence ID" value="KAL2050828.1"/>
    <property type="molecule type" value="Genomic_DNA"/>
</dbReference>
<keyword evidence="3" id="KW-1185">Reference proteome</keyword>
<sequence length="147" mass="15820">MPLPINMTGERRHIISFGGKATHRLAKRAAMSSNNAINTMGNYPSNTPNATSTPRRVKRPPTTSPPVSNLMRELMPGSTPDSDSNSGTTGFTFGAIGDRPTQCQQLAGINPQSAPRSRFLTNGIITCDTEPAPYSPNCREPLPDTCY</sequence>
<dbReference type="Proteomes" id="UP001590951">
    <property type="component" value="Unassembled WGS sequence"/>
</dbReference>
<evidence type="ECO:0000256" key="1">
    <source>
        <dbReference type="SAM" id="MobiDB-lite"/>
    </source>
</evidence>
<protein>
    <submittedName>
        <fullName evidence="2">Uncharacterized protein</fullName>
    </submittedName>
</protein>
<organism evidence="2 3">
    <name type="scientific">Lepraria finkii</name>
    <dbReference type="NCBI Taxonomy" id="1340010"/>
    <lineage>
        <taxon>Eukaryota</taxon>
        <taxon>Fungi</taxon>
        <taxon>Dikarya</taxon>
        <taxon>Ascomycota</taxon>
        <taxon>Pezizomycotina</taxon>
        <taxon>Lecanoromycetes</taxon>
        <taxon>OSLEUM clade</taxon>
        <taxon>Lecanoromycetidae</taxon>
        <taxon>Lecanorales</taxon>
        <taxon>Lecanorineae</taxon>
        <taxon>Stereocaulaceae</taxon>
        <taxon>Lepraria</taxon>
    </lineage>
</organism>
<proteinExistence type="predicted"/>
<accession>A0ABR4B4V1</accession>